<dbReference type="AlphaFoldDB" id="T0YVF6"/>
<evidence type="ECO:0000259" key="1">
    <source>
        <dbReference type="Pfam" id="PF19305"/>
    </source>
</evidence>
<evidence type="ECO:0000313" key="2">
    <source>
        <dbReference type="EMBL" id="EQD39551.1"/>
    </source>
</evidence>
<dbReference type="EMBL" id="AUZY01010178">
    <property type="protein sequence ID" value="EQD39551.1"/>
    <property type="molecule type" value="Genomic_DNA"/>
</dbReference>
<protein>
    <submittedName>
        <fullName evidence="2">MmgE/PrpD</fullName>
        <ecNumber evidence="2">4.2.1.79</ecNumber>
    </submittedName>
</protein>
<dbReference type="PANTHER" id="PTHR16943:SF8">
    <property type="entry name" value="2-METHYLCITRATE DEHYDRATASE"/>
    <property type="match status" value="1"/>
</dbReference>
<proteinExistence type="predicted"/>
<dbReference type="InterPro" id="IPR042188">
    <property type="entry name" value="MmgE/PrpD_sf_2"/>
</dbReference>
<dbReference type="GO" id="GO:0047547">
    <property type="term" value="F:2-methylcitrate dehydratase activity"/>
    <property type="evidence" value="ECO:0007669"/>
    <property type="project" value="UniProtKB-EC"/>
</dbReference>
<dbReference type="EC" id="4.2.1.79" evidence="2"/>
<dbReference type="Gene3D" id="3.30.1330.120">
    <property type="entry name" value="2-methylcitrate dehydratase PrpD"/>
    <property type="match status" value="1"/>
</dbReference>
<sequence length="176" mass="19814">MSAAEETLAVKPKITGEIKKIQVETFEVAHRIIIKDPEKLRPRTKETADHSMPYIIAYCLVHGAPTPEAYSARYLNDGKILSLVDLMEFKVTDRYNKMYPESLPFGITITTNGGTVFGEMNAPKGHHKNPYTWDDVYMKGSRVMGPDKSREIIDTVRSLENRSVADLMEATYSVTA</sequence>
<name>T0YVF6_9ZZZZ</name>
<organism evidence="2">
    <name type="scientific">mine drainage metagenome</name>
    <dbReference type="NCBI Taxonomy" id="410659"/>
    <lineage>
        <taxon>unclassified sequences</taxon>
        <taxon>metagenomes</taxon>
        <taxon>ecological metagenomes</taxon>
    </lineage>
</organism>
<dbReference type="InterPro" id="IPR045337">
    <property type="entry name" value="MmgE_PrpD_C"/>
</dbReference>
<comment type="caution">
    <text evidence="2">The sequence shown here is derived from an EMBL/GenBank/DDBJ whole genome shotgun (WGS) entry which is preliminary data.</text>
</comment>
<dbReference type="Pfam" id="PF19305">
    <property type="entry name" value="MmgE_PrpD_C"/>
    <property type="match status" value="1"/>
</dbReference>
<reference evidence="2" key="1">
    <citation type="submission" date="2013-08" db="EMBL/GenBank/DDBJ databases">
        <authorList>
            <person name="Mendez C."/>
            <person name="Richter M."/>
            <person name="Ferrer M."/>
            <person name="Sanchez J."/>
        </authorList>
    </citation>
    <scope>NUCLEOTIDE SEQUENCE</scope>
</reference>
<gene>
    <name evidence="2" type="ORF">B1B_15306</name>
</gene>
<reference evidence="2" key="2">
    <citation type="journal article" date="2014" name="ISME J.">
        <title>Microbial stratification in low pH oxic and suboxic macroscopic growths along an acid mine drainage.</title>
        <authorList>
            <person name="Mendez-Garcia C."/>
            <person name="Mesa V."/>
            <person name="Sprenger R.R."/>
            <person name="Richter M."/>
            <person name="Diez M.S."/>
            <person name="Solano J."/>
            <person name="Bargiela R."/>
            <person name="Golyshina O.V."/>
            <person name="Manteca A."/>
            <person name="Ramos J.L."/>
            <person name="Gallego J.R."/>
            <person name="Llorente I."/>
            <person name="Martins Dos Santos V.A."/>
            <person name="Jensen O.N."/>
            <person name="Pelaez A.I."/>
            <person name="Sanchez J."/>
            <person name="Ferrer M."/>
        </authorList>
    </citation>
    <scope>NUCLEOTIDE SEQUENCE</scope>
</reference>
<dbReference type="InterPro" id="IPR036148">
    <property type="entry name" value="MmgE/PrpD_sf"/>
</dbReference>
<dbReference type="InterPro" id="IPR005656">
    <property type="entry name" value="MmgE_PrpD"/>
</dbReference>
<keyword evidence="2" id="KW-0456">Lyase</keyword>
<accession>T0YVF6</accession>
<feature type="domain" description="MmgE/PrpD C-terminal" evidence="1">
    <location>
        <begin position="3"/>
        <end position="159"/>
    </location>
</feature>
<dbReference type="PANTHER" id="PTHR16943">
    <property type="entry name" value="2-METHYLCITRATE DEHYDRATASE-RELATED"/>
    <property type="match status" value="1"/>
</dbReference>
<dbReference type="SUPFAM" id="SSF103378">
    <property type="entry name" value="2-methylcitrate dehydratase PrpD"/>
    <property type="match status" value="1"/>
</dbReference>